<dbReference type="FunFam" id="2.30.30.380:FF:000003">
    <property type="entry name" value="SEC24 homolog D, COPII coat complex component"/>
    <property type="match status" value="1"/>
</dbReference>
<dbReference type="Proteomes" id="UP000583613">
    <property type="component" value="Unassembled WGS sequence"/>
</dbReference>
<feature type="domain" description="Zinc finger Sec23/Sec24-type" evidence="17">
    <location>
        <begin position="388"/>
        <end position="426"/>
    </location>
</feature>
<dbReference type="SUPFAM" id="SSF82754">
    <property type="entry name" value="C-terminal, gelsolin-like domain of Sec23/24"/>
    <property type="match status" value="1"/>
</dbReference>
<gene>
    <name evidence="21" type="primary">Sec24c</name>
    <name evidence="21" type="ORF">EUBBOU_R04938</name>
</gene>
<dbReference type="SUPFAM" id="SSF82919">
    <property type="entry name" value="Zn-finger domain of Sec23/24"/>
    <property type="match status" value="1"/>
</dbReference>
<feature type="non-terminal residue" evidence="21">
    <location>
        <position position="1060"/>
    </location>
</feature>
<keyword evidence="14" id="KW-0968">Cytoplasmic vesicle</keyword>
<comment type="subcellular location">
    <subcellularLocation>
        <location evidence="3">Cytoplasm</location>
        <location evidence="3">Cytosol</location>
    </subcellularLocation>
    <subcellularLocation>
        <location evidence="1">Cytoplasmic vesicle</location>
        <location evidence="1">COPII-coated vesicle membrane</location>
        <topology evidence="1">Peripheral membrane protein</topology>
        <orientation evidence="1">Cytoplasmic side</orientation>
    </subcellularLocation>
    <subcellularLocation>
        <location evidence="2">Endoplasmic reticulum membrane</location>
        <topology evidence="2">Peripheral membrane protein</topology>
        <orientation evidence="2">Cytoplasmic side</orientation>
    </subcellularLocation>
</comment>
<dbReference type="AlphaFoldDB" id="A0A7K8Y109"/>
<feature type="domain" description="Sec23/Sec24 beta-sandwich" evidence="20">
    <location>
        <begin position="714"/>
        <end position="797"/>
    </location>
</feature>
<evidence type="ECO:0000256" key="4">
    <source>
        <dbReference type="ARBA" id="ARBA00008334"/>
    </source>
</evidence>
<dbReference type="GO" id="GO:0030127">
    <property type="term" value="C:COPII vesicle coat"/>
    <property type="evidence" value="ECO:0007669"/>
    <property type="project" value="InterPro"/>
</dbReference>
<feature type="domain" description="Sec23/Sec24 trunk" evidence="18">
    <location>
        <begin position="465"/>
        <end position="709"/>
    </location>
</feature>
<evidence type="ECO:0000256" key="12">
    <source>
        <dbReference type="ARBA" id="ARBA00022927"/>
    </source>
</evidence>
<dbReference type="GO" id="GO:0005789">
    <property type="term" value="C:endoplasmic reticulum membrane"/>
    <property type="evidence" value="ECO:0007669"/>
    <property type="project" value="UniProtKB-SubCell"/>
</dbReference>
<evidence type="ECO:0000259" key="17">
    <source>
        <dbReference type="Pfam" id="PF04810"/>
    </source>
</evidence>
<dbReference type="Pfam" id="PF04811">
    <property type="entry name" value="Sec23_trunk"/>
    <property type="match status" value="1"/>
</dbReference>
<evidence type="ECO:0000313" key="22">
    <source>
        <dbReference type="Proteomes" id="UP000583613"/>
    </source>
</evidence>
<dbReference type="InterPro" id="IPR041742">
    <property type="entry name" value="Sec24-like_trunk_dom"/>
</dbReference>
<dbReference type="Gene3D" id="1.20.120.730">
    <property type="entry name" value="Sec23/Sec24 helical domain"/>
    <property type="match status" value="1"/>
</dbReference>
<keyword evidence="22" id="KW-1185">Reference proteome</keyword>
<feature type="domain" description="Sec23/Sec24 helical" evidence="19">
    <location>
        <begin position="810"/>
        <end position="909"/>
    </location>
</feature>
<dbReference type="InterPro" id="IPR029006">
    <property type="entry name" value="ADF-H/Gelsolin-like_dom_sf"/>
</dbReference>
<feature type="compositionally biased region" description="Low complexity" evidence="15">
    <location>
        <begin position="16"/>
        <end position="25"/>
    </location>
</feature>
<dbReference type="Gene3D" id="3.40.50.410">
    <property type="entry name" value="von Willebrand factor, type A domain"/>
    <property type="match status" value="1"/>
</dbReference>
<dbReference type="InterPro" id="IPR036174">
    <property type="entry name" value="Znf_Sec23_Sec24_sf"/>
</dbReference>
<dbReference type="Gene3D" id="3.40.20.10">
    <property type="entry name" value="Severin"/>
    <property type="match status" value="1"/>
</dbReference>
<keyword evidence="12" id="KW-0653">Protein transport</keyword>
<evidence type="ECO:0000256" key="7">
    <source>
        <dbReference type="ARBA" id="ARBA00022553"/>
    </source>
</evidence>
<feature type="compositionally biased region" description="Polar residues" evidence="15">
    <location>
        <begin position="59"/>
        <end position="81"/>
    </location>
</feature>
<dbReference type="InterPro" id="IPR036180">
    <property type="entry name" value="Gelsolin-like_dom_sf"/>
</dbReference>
<dbReference type="Gene3D" id="2.60.40.1670">
    <property type="entry name" value="beta-sandwich domain of Sec23/24"/>
    <property type="match status" value="1"/>
</dbReference>
<dbReference type="InterPro" id="IPR006900">
    <property type="entry name" value="Sec23/24_helical_dom"/>
</dbReference>
<sequence>GSLRAPPTSGAPPLPSGASLPSGHLTYTQLGRGDVQNGIPASAAPVQRPPASQPFLPGSTPTPVTQTSAFQQYGPTPASVQQLSNDMAGMTIGCTTASAPPPAGLGYGPPTSVPPVSGSFSATESGLYTPYTASQGPPPTSVTQGLPLAQPPFPGQPITTQRLPTQIPGFAPPPPSSYPPATGAPRPPTMSGPPPLGQTVAGPPASQPNHVSSPPPPSAMSGPHPGPPVSGLHGPPPPTHPPQPGYQMQQNGSFGQVRGPQPNYGGAYPGTPNYGSQPGPPPPPKRLDPDSIPSPIQVIEDDRSNRGSEPFVTGVRGQVPPLVTTNFLVKDQGNASPRYIRCTSYNIPCTSDMAKQSQVPLAAVIKPLATLPPEETLPYLVDHGESGPVRCNRCKAYMCPFMQFIEGGRRFQCCFCSCVTEVPPHYFQHLDHTGKRVDFYDRPELSLGSYEFLATVDYCKNNKFPSPPAFIFMIDVSYNAVKSGLVRLICEELKSLLDYLPREGNMEESAIRVGFVTYNKVLHFYNVKSSLAQPQMMVVSDVADMFVPLLDGFLVNVNDSRTVIASLLDQIPEMFADTRETETVFAPVIQAGLEALKAAECAGKLFIFHTSLPIAEAPGKLKNRDDKKLINTDKEKTLFQPQTSFYNNLAKDCVAQGCCVDLFLFPNQYLDVATLGVVTYQTGGSIYKYAYFQLETDQDRFLNDLRRDVQKEVGFDAVMRVRTSTGIRATDFFGAFYMSNTTDVEMAGLDCDKTITVEFKHDDKLSEDSGALLQCALLYTSCAGQRRLRIHNLSLNCCTQLADLYRNCETDTLINYLAKYAYRGVLSSPVKTVRDALINQCAQILACYRKNCASPSSAGQLILPECMKLLPVYLNCVLKSDVLQPGPEVTTDDRAYIRQLVTSMDVAETNVFFYPRLLPLTKADVDSDSLPAAIRNSEERLSKGDIYLLENGLNIFVWVGVNVQQGLIQNLFGVSSFSQINKALTTLPVLENPFSKKVRSVIDTLQVQRSRYMKLIIVKQEDKLEMLFKHFLVEDKSLSGGASYVDFLCHMHKEIRQLLS</sequence>
<proteinExistence type="inferred from homology"/>
<dbReference type="GO" id="GO:0090110">
    <property type="term" value="P:COPII-coated vesicle cargo loading"/>
    <property type="evidence" value="ECO:0007669"/>
    <property type="project" value="TreeGrafter"/>
</dbReference>
<comment type="caution">
    <text evidence="21">The sequence shown here is derived from an EMBL/GenBank/DDBJ whole genome shotgun (WGS) entry which is preliminary data.</text>
</comment>
<keyword evidence="5" id="KW-0813">Transport</keyword>
<dbReference type="FunFam" id="3.40.20.10:FF:000023">
    <property type="entry name" value="protein transport protein Sec24C isoform X1"/>
    <property type="match status" value="1"/>
</dbReference>
<feature type="compositionally biased region" description="Pro residues" evidence="15">
    <location>
        <begin position="185"/>
        <end position="196"/>
    </location>
</feature>
<evidence type="ECO:0000259" key="18">
    <source>
        <dbReference type="Pfam" id="PF04811"/>
    </source>
</evidence>
<evidence type="ECO:0000256" key="3">
    <source>
        <dbReference type="ARBA" id="ARBA00004514"/>
    </source>
</evidence>
<dbReference type="InterPro" id="IPR007123">
    <property type="entry name" value="Gelsolin-like_dom"/>
</dbReference>
<evidence type="ECO:0000256" key="1">
    <source>
        <dbReference type="ARBA" id="ARBA00004299"/>
    </source>
</evidence>
<keyword evidence="7" id="KW-0597">Phosphoprotein</keyword>
<reference evidence="21 22" key="1">
    <citation type="submission" date="2019-09" db="EMBL/GenBank/DDBJ databases">
        <title>Bird 10,000 Genomes (B10K) Project - Family phase.</title>
        <authorList>
            <person name="Zhang G."/>
        </authorList>
    </citation>
    <scope>NUCLEOTIDE SEQUENCE [LARGE SCALE GENOMIC DNA]</scope>
    <source>
        <strain evidence="21">B10K-DU-001-04</strain>
        <tissue evidence="21">Muscle</tissue>
    </source>
</reference>
<dbReference type="GO" id="GO:0070971">
    <property type="term" value="C:endoplasmic reticulum exit site"/>
    <property type="evidence" value="ECO:0007669"/>
    <property type="project" value="TreeGrafter"/>
</dbReference>
<dbReference type="GO" id="GO:0006886">
    <property type="term" value="P:intracellular protein transport"/>
    <property type="evidence" value="ECO:0007669"/>
    <property type="project" value="InterPro"/>
</dbReference>
<keyword evidence="13" id="KW-0472">Membrane</keyword>
<dbReference type="InterPro" id="IPR036465">
    <property type="entry name" value="vWFA_dom_sf"/>
</dbReference>
<dbReference type="GO" id="GO:0000149">
    <property type="term" value="F:SNARE binding"/>
    <property type="evidence" value="ECO:0007669"/>
    <property type="project" value="TreeGrafter"/>
</dbReference>
<evidence type="ECO:0000259" key="19">
    <source>
        <dbReference type="Pfam" id="PF04815"/>
    </source>
</evidence>
<evidence type="ECO:0000313" key="21">
    <source>
        <dbReference type="EMBL" id="NXF96620.1"/>
    </source>
</evidence>
<evidence type="ECO:0000256" key="9">
    <source>
        <dbReference type="ARBA" id="ARBA00022824"/>
    </source>
</evidence>
<evidence type="ECO:0000259" key="16">
    <source>
        <dbReference type="Pfam" id="PF00626"/>
    </source>
</evidence>
<evidence type="ECO:0000256" key="6">
    <source>
        <dbReference type="ARBA" id="ARBA00022490"/>
    </source>
</evidence>
<dbReference type="FunFam" id="2.60.40.1670:FF:000004">
    <property type="entry name" value="SEC24 homolog D, COPII coat complex component"/>
    <property type="match status" value="1"/>
</dbReference>
<dbReference type="Pfam" id="PF04810">
    <property type="entry name" value="zf-Sec23_Sec24"/>
    <property type="match status" value="1"/>
</dbReference>
<dbReference type="PANTHER" id="PTHR13803">
    <property type="entry name" value="SEC24-RELATED PROTEIN"/>
    <property type="match status" value="1"/>
</dbReference>
<dbReference type="EMBL" id="VWZE01022579">
    <property type="protein sequence ID" value="NXF96620.1"/>
    <property type="molecule type" value="Genomic_DNA"/>
</dbReference>
<accession>A0A7K8Y109</accession>
<dbReference type="InterPro" id="IPR006895">
    <property type="entry name" value="Znf_Sec23_Sec24"/>
</dbReference>
<feature type="domain" description="Gelsolin-like" evidence="16">
    <location>
        <begin position="930"/>
        <end position="1000"/>
    </location>
</feature>
<keyword evidence="9" id="KW-0256">Endoplasmic reticulum</keyword>
<dbReference type="SUPFAM" id="SSF53300">
    <property type="entry name" value="vWA-like"/>
    <property type="match status" value="1"/>
</dbReference>
<evidence type="ECO:0000259" key="20">
    <source>
        <dbReference type="Pfam" id="PF08033"/>
    </source>
</evidence>
<dbReference type="InterPro" id="IPR036175">
    <property type="entry name" value="Sec23/24_helical_dom_sf"/>
</dbReference>
<feature type="compositionally biased region" description="Pro residues" evidence="15">
    <location>
        <begin position="213"/>
        <end position="244"/>
    </location>
</feature>
<evidence type="ECO:0000256" key="2">
    <source>
        <dbReference type="ARBA" id="ARBA00004397"/>
    </source>
</evidence>
<comment type="similarity">
    <text evidence="4">Belongs to the SEC23/SEC24 family. SEC24 subfamily.</text>
</comment>
<dbReference type="InterPro" id="IPR012990">
    <property type="entry name" value="Beta-sandwich_Sec23_24"/>
</dbReference>
<protein>
    <submittedName>
        <fullName evidence="21">SC24C protein</fullName>
    </submittedName>
</protein>
<dbReference type="InterPro" id="IPR050550">
    <property type="entry name" value="SEC23_SEC24_subfamily"/>
</dbReference>
<dbReference type="GO" id="GO:0008270">
    <property type="term" value="F:zinc ion binding"/>
    <property type="evidence" value="ECO:0007669"/>
    <property type="project" value="InterPro"/>
</dbReference>
<dbReference type="CDD" id="cd01479">
    <property type="entry name" value="Sec24-like"/>
    <property type="match status" value="1"/>
</dbReference>
<dbReference type="Pfam" id="PF08033">
    <property type="entry name" value="Sec23_BS"/>
    <property type="match status" value="1"/>
</dbReference>
<keyword evidence="11" id="KW-0931">ER-Golgi transport</keyword>
<organism evidence="21 22">
    <name type="scientific">Eubucco bourcierii</name>
    <name type="common">red-headed barbet</name>
    <dbReference type="NCBI Taxonomy" id="91767"/>
    <lineage>
        <taxon>Eukaryota</taxon>
        <taxon>Metazoa</taxon>
        <taxon>Chordata</taxon>
        <taxon>Craniata</taxon>
        <taxon>Vertebrata</taxon>
        <taxon>Euteleostomi</taxon>
        <taxon>Archelosauria</taxon>
        <taxon>Archosauria</taxon>
        <taxon>Dinosauria</taxon>
        <taxon>Saurischia</taxon>
        <taxon>Theropoda</taxon>
        <taxon>Coelurosauria</taxon>
        <taxon>Aves</taxon>
        <taxon>Neognathae</taxon>
        <taxon>Neoaves</taxon>
        <taxon>Telluraves</taxon>
        <taxon>Coraciimorphae</taxon>
        <taxon>Piciformes</taxon>
        <taxon>Ramphastidae</taxon>
        <taxon>Eubucco</taxon>
    </lineage>
</organism>
<dbReference type="SUPFAM" id="SSF81995">
    <property type="entry name" value="beta-sandwich domain of Sec23/24"/>
    <property type="match status" value="1"/>
</dbReference>
<keyword evidence="6" id="KW-0963">Cytoplasm</keyword>
<feature type="compositionally biased region" description="Polar residues" evidence="15">
    <location>
        <begin position="122"/>
        <end position="135"/>
    </location>
</feature>
<dbReference type="PANTHER" id="PTHR13803:SF5">
    <property type="entry name" value="PROTEIN TRANSPORT PROTEIN SEC24C"/>
    <property type="match status" value="1"/>
</dbReference>
<evidence type="ECO:0000256" key="8">
    <source>
        <dbReference type="ARBA" id="ARBA00022723"/>
    </source>
</evidence>
<dbReference type="FunFam" id="1.20.120.730:FF:000002">
    <property type="entry name" value="Protein transport protein Sec24C isoform C"/>
    <property type="match status" value="1"/>
</dbReference>
<dbReference type="Gene3D" id="2.30.30.380">
    <property type="entry name" value="Zn-finger domain of Sec23/24"/>
    <property type="match status" value="1"/>
</dbReference>
<keyword evidence="10" id="KW-0862">Zinc</keyword>
<evidence type="ECO:0000256" key="10">
    <source>
        <dbReference type="ARBA" id="ARBA00022833"/>
    </source>
</evidence>
<keyword evidence="8" id="KW-0479">Metal-binding</keyword>
<dbReference type="InterPro" id="IPR006896">
    <property type="entry name" value="Sec23/24_trunk_dom"/>
</dbReference>
<evidence type="ECO:0000256" key="15">
    <source>
        <dbReference type="SAM" id="MobiDB-lite"/>
    </source>
</evidence>
<evidence type="ECO:0000256" key="5">
    <source>
        <dbReference type="ARBA" id="ARBA00022448"/>
    </source>
</evidence>
<feature type="non-terminal residue" evidence="21">
    <location>
        <position position="1"/>
    </location>
</feature>
<dbReference type="FunFam" id="3.40.50.410:FF:000020">
    <property type="entry name" value="protein transport protein Sec24D isoform X1"/>
    <property type="match status" value="1"/>
</dbReference>
<evidence type="ECO:0000256" key="13">
    <source>
        <dbReference type="ARBA" id="ARBA00023136"/>
    </source>
</evidence>
<dbReference type="OrthoDB" id="49016at2759"/>
<dbReference type="SUPFAM" id="SSF81811">
    <property type="entry name" value="Helical domain of Sec23/24"/>
    <property type="match status" value="1"/>
</dbReference>
<dbReference type="GO" id="GO:0005829">
    <property type="term" value="C:cytosol"/>
    <property type="evidence" value="ECO:0007669"/>
    <property type="project" value="UniProtKB-SubCell"/>
</dbReference>
<feature type="region of interest" description="Disordered" evidence="15">
    <location>
        <begin position="116"/>
        <end position="317"/>
    </location>
</feature>
<name>A0A7K8Y109_9PICI</name>
<feature type="region of interest" description="Disordered" evidence="15">
    <location>
        <begin position="1"/>
        <end position="81"/>
    </location>
</feature>
<dbReference type="Pfam" id="PF00626">
    <property type="entry name" value="Gelsolin"/>
    <property type="match status" value="1"/>
</dbReference>
<evidence type="ECO:0000256" key="11">
    <source>
        <dbReference type="ARBA" id="ARBA00022892"/>
    </source>
</evidence>
<dbReference type="Pfam" id="PF04815">
    <property type="entry name" value="Sec23_helical"/>
    <property type="match status" value="1"/>
</dbReference>
<evidence type="ECO:0000256" key="14">
    <source>
        <dbReference type="ARBA" id="ARBA00023329"/>
    </source>
</evidence>